<keyword evidence="2" id="KW-1185">Reference proteome</keyword>
<protein>
    <submittedName>
        <fullName evidence="1">Uncharacterized protein</fullName>
    </submittedName>
</protein>
<dbReference type="Proteomes" id="UP000798662">
    <property type="component" value="Chromosome 2"/>
</dbReference>
<organism evidence="1 2">
    <name type="scientific">Pyropia yezoensis</name>
    <name type="common">Susabi-nori</name>
    <name type="synonym">Porphyra yezoensis</name>
    <dbReference type="NCBI Taxonomy" id="2788"/>
    <lineage>
        <taxon>Eukaryota</taxon>
        <taxon>Rhodophyta</taxon>
        <taxon>Bangiophyceae</taxon>
        <taxon>Bangiales</taxon>
        <taxon>Bangiaceae</taxon>
        <taxon>Pyropia</taxon>
    </lineage>
</organism>
<evidence type="ECO:0000313" key="2">
    <source>
        <dbReference type="Proteomes" id="UP000798662"/>
    </source>
</evidence>
<sequence>MYSAPPAMFPPAPSSTDGLLYHTIPNYMRRRQRGAPALTALETAARMVVVVAASETQRQRRSFAVVAGAPLVARYAVQLRRRWWGASAPLSPSSTPFLVASSPGHQSWWQHGWRPRRARPEAWAALPPVRAGGRAARTFVRLLGNLHHPPKRTFATTPTLGPATAATTVGRGCVDGAPVAAEAGVAAASRAAVLSYPPLPQRPPIDLASRRTSPGLPGFPRCGHVPVVSPSRRGRGFPPMASKSWRRLSYPSMAWVLAIFYVFARMWRPLPEPFASVVSVPSPTIHHRCCTLSAMTLLKSGDSRNLRNERRICSVSIQRTTKRRERQQC</sequence>
<dbReference type="EMBL" id="CM020619">
    <property type="protein sequence ID" value="KAK1865924.1"/>
    <property type="molecule type" value="Genomic_DNA"/>
</dbReference>
<accession>A0ACC3C6I0</accession>
<reference evidence="1" key="1">
    <citation type="submission" date="2019-11" db="EMBL/GenBank/DDBJ databases">
        <title>Nori genome reveals adaptations in red seaweeds to the harsh intertidal environment.</title>
        <authorList>
            <person name="Wang D."/>
            <person name="Mao Y."/>
        </authorList>
    </citation>
    <scope>NUCLEOTIDE SEQUENCE</scope>
    <source>
        <tissue evidence="1">Gametophyte</tissue>
    </source>
</reference>
<name>A0ACC3C6I0_PYRYE</name>
<proteinExistence type="predicted"/>
<evidence type="ECO:0000313" key="1">
    <source>
        <dbReference type="EMBL" id="KAK1865924.1"/>
    </source>
</evidence>
<comment type="caution">
    <text evidence="1">The sequence shown here is derived from an EMBL/GenBank/DDBJ whole genome shotgun (WGS) entry which is preliminary data.</text>
</comment>
<gene>
    <name evidence="1" type="ORF">I4F81_008446</name>
</gene>